<dbReference type="SUPFAM" id="SSF55811">
    <property type="entry name" value="Nudix"/>
    <property type="match status" value="1"/>
</dbReference>
<dbReference type="InterPro" id="IPR000086">
    <property type="entry name" value="NUDIX_hydrolase_dom"/>
</dbReference>
<dbReference type="Pfam" id="PF00293">
    <property type="entry name" value="NUDIX"/>
    <property type="match status" value="1"/>
</dbReference>
<dbReference type="Proteomes" id="UP001268819">
    <property type="component" value="Unassembled WGS sequence"/>
</dbReference>
<comment type="caution">
    <text evidence="5">The sequence shown here is derived from an EMBL/GenBank/DDBJ whole genome shotgun (WGS) entry which is preliminary data.</text>
</comment>
<proteinExistence type="predicted"/>
<dbReference type="EMBL" id="JAVDSG010000001">
    <property type="protein sequence ID" value="MDR6594738.1"/>
    <property type="molecule type" value="Genomic_DNA"/>
</dbReference>
<dbReference type="PANTHER" id="PTHR11839:SF18">
    <property type="entry name" value="NUDIX HYDROLASE DOMAIN-CONTAINING PROTEIN"/>
    <property type="match status" value="1"/>
</dbReference>
<name>A0ABU1PVS0_9PSEU</name>
<feature type="region of interest" description="Disordered" evidence="3">
    <location>
        <begin position="183"/>
        <end position="203"/>
    </location>
</feature>
<dbReference type="CDD" id="cd24161">
    <property type="entry name" value="NUDIX_ADPRase_Ndx2"/>
    <property type="match status" value="1"/>
</dbReference>
<evidence type="ECO:0000256" key="1">
    <source>
        <dbReference type="ARBA" id="ARBA00001946"/>
    </source>
</evidence>
<evidence type="ECO:0000313" key="6">
    <source>
        <dbReference type="Proteomes" id="UP001268819"/>
    </source>
</evidence>
<evidence type="ECO:0000313" key="5">
    <source>
        <dbReference type="EMBL" id="MDR6594738.1"/>
    </source>
</evidence>
<dbReference type="RefSeq" id="WP_310307758.1">
    <property type="nucleotide sequence ID" value="NZ_BAAAXB010000001.1"/>
</dbReference>
<evidence type="ECO:0000259" key="4">
    <source>
        <dbReference type="Pfam" id="PF00293"/>
    </source>
</evidence>
<reference evidence="5 6" key="1">
    <citation type="submission" date="2023-07" db="EMBL/GenBank/DDBJ databases">
        <title>Sequencing the genomes of 1000 actinobacteria strains.</title>
        <authorList>
            <person name="Klenk H.-P."/>
        </authorList>
    </citation>
    <scope>NUCLEOTIDE SEQUENCE [LARGE SCALE GENOMIC DNA]</scope>
    <source>
        <strain evidence="5 6">DSM 43749</strain>
    </source>
</reference>
<keyword evidence="2" id="KW-0378">Hydrolase</keyword>
<protein>
    <submittedName>
        <fullName evidence="5">8-oxo-dGTP pyrophosphatase MutT (NUDIX family)</fullName>
    </submittedName>
</protein>
<dbReference type="Gene3D" id="3.90.79.10">
    <property type="entry name" value="Nucleoside Triphosphate Pyrophosphohydrolase"/>
    <property type="match status" value="1"/>
</dbReference>
<dbReference type="InterPro" id="IPR015797">
    <property type="entry name" value="NUDIX_hydrolase-like_dom_sf"/>
</dbReference>
<organism evidence="5 6">
    <name type="scientific">Saccharothrix longispora</name>
    <dbReference type="NCBI Taxonomy" id="33920"/>
    <lineage>
        <taxon>Bacteria</taxon>
        <taxon>Bacillati</taxon>
        <taxon>Actinomycetota</taxon>
        <taxon>Actinomycetes</taxon>
        <taxon>Pseudonocardiales</taxon>
        <taxon>Pseudonocardiaceae</taxon>
        <taxon>Saccharothrix</taxon>
    </lineage>
</organism>
<feature type="domain" description="Nudix hydrolase" evidence="4">
    <location>
        <begin position="44"/>
        <end position="151"/>
    </location>
</feature>
<accession>A0ABU1PVS0</accession>
<sequence>MTIRTVSSRIVYENPWLSVREDRIEHADGSPGLYSVIDKPDFALVVPAQDDGFHLVEQYRYPSRSWSWEFPAGSFTPGVTGTPERMAAAELAEETGFTAGALRRLGHVHCSNGIAGHRAHVFLATDLTPGEPHPEATELGMRQAWFPRAEVERMMRDGVITDGASLAAYTLLALWERNAPDRCRDGAGRRLPTGRARRSGDGE</sequence>
<comment type="cofactor">
    <cofactor evidence="1">
        <name>Mg(2+)</name>
        <dbReference type="ChEBI" id="CHEBI:18420"/>
    </cofactor>
</comment>
<evidence type="ECO:0000256" key="3">
    <source>
        <dbReference type="SAM" id="MobiDB-lite"/>
    </source>
</evidence>
<gene>
    <name evidence="5" type="ORF">J2S66_003122</name>
</gene>
<evidence type="ECO:0000256" key="2">
    <source>
        <dbReference type="ARBA" id="ARBA00022801"/>
    </source>
</evidence>
<dbReference type="PANTHER" id="PTHR11839">
    <property type="entry name" value="UDP/ADP-SUGAR PYROPHOSPHATASE"/>
    <property type="match status" value="1"/>
</dbReference>
<keyword evidence="6" id="KW-1185">Reference proteome</keyword>